<dbReference type="Proteomes" id="UP000266934">
    <property type="component" value="Chromosome"/>
</dbReference>
<proteinExistence type="predicted"/>
<evidence type="ECO:0000313" key="2">
    <source>
        <dbReference type="EMBL" id="BBF93066.1"/>
    </source>
</evidence>
<sequence length="102" mass="10383">MPVVSLAVRSAPITPGAPPGGAGWGTGGVGLGAGAFGVVKRNMASTDASPQIRRRRVEAGAPGPTRCARRCGDYGKRMVNANGGDSRPSAPLADFREIFDFG</sequence>
<protein>
    <submittedName>
        <fullName evidence="2">Uncharacterized protein</fullName>
    </submittedName>
</protein>
<organism evidence="2 3">
    <name type="scientific">Blastochloris tepida</name>
    <dbReference type="NCBI Taxonomy" id="2233851"/>
    <lineage>
        <taxon>Bacteria</taxon>
        <taxon>Pseudomonadati</taxon>
        <taxon>Pseudomonadota</taxon>
        <taxon>Alphaproteobacteria</taxon>
        <taxon>Hyphomicrobiales</taxon>
        <taxon>Blastochloridaceae</taxon>
        <taxon>Blastochloris</taxon>
    </lineage>
</organism>
<evidence type="ECO:0000256" key="1">
    <source>
        <dbReference type="SAM" id="MobiDB-lite"/>
    </source>
</evidence>
<gene>
    <name evidence="2" type="ORF">BLTE_17510</name>
</gene>
<keyword evidence="3" id="KW-1185">Reference proteome</keyword>
<dbReference type="AlphaFoldDB" id="A0A348G0I3"/>
<feature type="region of interest" description="Disordered" evidence="1">
    <location>
        <begin position="1"/>
        <end position="22"/>
    </location>
</feature>
<dbReference type="EMBL" id="AP018907">
    <property type="protein sequence ID" value="BBF93066.1"/>
    <property type="molecule type" value="Genomic_DNA"/>
</dbReference>
<accession>A0A348G0I3</accession>
<name>A0A348G0I3_9HYPH</name>
<reference evidence="2 3" key="1">
    <citation type="submission" date="2018-08" db="EMBL/GenBank/DDBJ databases">
        <title>Complete genome sequencing of Blastochloris tepida GI.</title>
        <authorList>
            <person name="Tsukatani Y."/>
            <person name="Mori H."/>
        </authorList>
    </citation>
    <scope>NUCLEOTIDE SEQUENCE [LARGE SCALE GENOMIC DNA]</scope>
    <source>
        <strain evidence="2 3">GI</strain>
    </source>
</reference>
<dbReference type="KEGG" id="blag:BLTE_17510"/>
<evidence type="ECO:0000313" key="3">
    <source>
        <dbReference type="Proteomes" id="UP000266934"/>
    </source>
</evidence>